<feature type="compositionally biased region" description="Pro residues" evidence="1">
    <location>
        <begin position="113"/>
        <end position="123"/>
    </location>
</feature>
<dbReference type="AlphaFoldDB" id="A0A811ZHQ0"/>
<organism evidence="2 3">
    <name type="scientific">Nyctereutes procyonoides</name>
    <name type="common">Raccoon dog</name>
    <name type="synonym">Canis procyonoides</name>
    <dbReference type="NCBI Taxonomy" id="34880"/>
    <lineage>
        <taxon>Eukaryota</taxon>
        <taxon>Metazoa</taxon>
        <taxon>Chordata</taxon>
        <taxon>Craniata</taxon>
        <taxon>Vertebrata</taxon>
        <taxon>Euteleostomi</taxon>
        <taxon>Mammalia</taxon>
        <taxon>Eutheria</taxon>
        <taxon>Laurasiatheria</taxon>
        <taxon>Carnivora</taxon>
        <taxon>Caniformia</taxon>
        <taxon>Canidae</taxon>
        <taxon>Nyctereutes</taxon>
    </lineage>
</organism>
<protein>
    <submittedName>
        <fullName evidence="2">(raccoon dog) hypothetical protein</fullName>
    </submittedName>
</protein>
<comment type="caution">
    <text evidence="2">The sequence shown here is derived from an EMBL/GenBank/DDBJ whole genome shotgun (WGS) entry which is preliminary data.</text>
</comment>
<sequence>MVLRLPRAGSVPKGRDRRQLPPFQGRRLEQEGDTSETAGEGSRGEGGGADDIGNLTELPPWEDCGGGVGSPELREARLPRQGRVPHPSQPPAGVRGAAPRQRICRGCRERHNPPPPLRSPTPRPGASVPGSGGHLGAPRTPPPPPTSQTGTSPARGCGSAKPPAPQRPRRAPGPARPAPPPAGLARPLGFQNSAAPGEARAVHHPPDPRRLLLGFLKEVVAVAVVG</sequence>
<name>A0A811ZHQ0_NYCPR</name>
<keyword evidence="3" id="KW-1185">Reference proteome</keyword>
<proteinExistence type="predicted"/>
<evidence type="ECO:0000313" key="3">
    <source>
        <dbReference type="Proteomes" id="UP000645828"/>
    </source>
</evidence>
<dbReference type="EMBL" id="CAJHUB010000764">
    <property type="protein sequence ID" value="CAD7688043.1"/>
    <property type="molecule type" value="Genomic_DNA"/>
</dbReference>
<feature type="region of interest" description="Disordered" evidence="1">
    <location>
        <begin position="1"/>
        <end position="208"/>
    </location>
</feature>
<evidence type="ECO:0000256" key="1">
    <source>
        <dbReference type="SAM" id="MobiDB-lite"/>
    </source>
</evidence>
<evidence type="ECO:0000313" key="2">
    <source>
        <dbReference type="EMBL" id="CAD7688043.1"/>
    </source>
</evidence>
<gene>
    <name evidence="2" type="ORF">NYPRO_LOCUS20837</name>
</gene>
<reference evidence="2" key="1">
    <citation type="submission" date="2020-12" db="EMBL/GenBank/DDBJ databases">
        <authorList>
            <consortium name="Molecular Ecology Group"/>
        </authorList>
    </citation>
    <scope>NUCLEOTIDE SEQUENCE</scope>
    <source>
        <strain evidence="2">TBG_1078</strain>
    </source>
</reference>
<accession>A0A811ZHQ0</accession>
<dbReference type="Proteomes" id="UP000645828">
    <property type="component" value="Unassembled WGS sequence"/>
</dbReference>